<name>A0A388KT97_CHABU</name>
<dbReference type="OrthoDB" id="273067at2759"/>
<proteinExistence type="predicted"/>
<protein>
    <submittedName>
        <fullName evidence="1">Uncharacterized protein</fullName>
    </submittedName>
</protein>
<sequence>MPAGVQSVQFARDQIVSVGAEPYLTRLNFDGKVLSRIACAPNSSFAAAMHPSGFPSRVRESTLNVFEVPGDYHALFVGTGRLRRCTCPCKRSVAYCNGADQNKNRPFNTKYKIA</sequence>
<dbReference type="AlphaFoldDB" id="A0A388KT97"/>
<dbReference type="STRING" id="69332.A0A388KT97"/>
<evidence type="ECO:0000313" key="2">
    <source>
        <dbReference type="Proteomes" id="UP000265515"/>
    </source>
</evidence>
<comment type="caution">
    <text evidence="1">The sequence shown here is derived from an EMBL/GenBank/DDBJ whole genome shotgun (WGS) entry which is preliminary data.</text>
</comment>
<accession>A0A388KT97</accession>
<reference evidence="1 2" key="1">
    <citation type="journal article" date="2018" name="Cell">
        <title>The Chara Genome: Secondary Complexity and Implications for Plant Terrestrialization.</title>
        <authorList>
            <person name="Nishiyama T."/>
            <person name="Sakayama H."/>
            <person name="Vries J.D."/>
            <person name="Buschmann H."/>
            <person name="Saint-Marcoux D."/>
            <person name="Ullrich K.K."/>
            <person name="Haas F.B."/>
            <person name="Vanderstraeten L."/>
            <person name="Becker D."/>
            <person name="Lang D."/>
            <person name="Vosolsobe S."/>
            <person name="Rombauts S."/>
            <person name="Wilhelmsson P.K.I."/>
            <person name="Janitza P."/>
            <person name="Kern R."/>
            <person name="Heyl A."/>
            <person name="Rumpler F."/>
            <person name="Villalobos L.I.A.C."/>
            <person name="Clay J.M."/>
            <person name="Skokan R."/>
            <person name="Toyoda A."/>
            <person name="Suzuki Y."/>
            <person name="Kagoshima H."/>
            <person name="Schijlen E."/>
            <person name="Tajeshwar N."/>
            <person name="Catarino B."/>
            <person name="Hetherington A.J."/>
            <person name="Saltykova A."/>
            <person name="Bonnot C."/>
            <person name="Breuninger H."/>
            <person name="Symeonidi A."/>
            <person name="Radhakrishnan G.V."/>
            <person name="Van Nieuwerburgh F."/>
            <person name="Deforce D."/>
            <person name="Chang C."/>
            <person name="Karol K.G."/>
            <person name="Hedrich R."/>
            <person name="Ulvskov P."/>
            <person name="Glockner G."/>
            <person name="Delwiche C.F."/>
            <person name="Petrasek J."/>
            <person name="Van de Peer Y."/>
            <person name="Friml J."/>
            <person name="Beilby M."/>
            <person name="Dolan L."/>
            <person name="Kohara Y."/>
            <person name="Sugano S."/>
            <person name="Fujiyama A."/>
            <person name="Delaux P.-M."/>
            <person name="Quint M."/>
            <person name="TheiBen G."/>
            <person name="Hagemann M."/>
            <person name="Harholt J."/>
            <person name="Dunand C."/>
            <person name="Zachgo S."/>
            <person name="Langdale J."/>
            <person name="Maumus F."/>
            <person name="Straeten D.V.D."/>
            <person name="Gould S.B."/>
            <person name="Rensing S.A."/>
        </authorList>
    </citation>
    <scope>NUCLEOTIDE SEQUENCE [LARGE SCALE GENOMIC DNA]</scope>
    <source>
        <strain evidence="1 2">S276</strain>
    </source>
</reference>
<dbReference type="EMBL" id="BFEA01000180">
    <property type="protein sequence ID" value="GBG73290.1"/>
    <property type="molecule type" value="Genomic_DNA"/>
</dbReference>
<gene>
    <name evidence="1" type="ORF">CBR_g13009</name>
</gene>
<evidence type="ECO:0000313" key="1">
    <source>
        <dbReference type="EMBL" id="GBG73290.1"/>
    </source>
</evidence>
<dbReference type="Gramene" id="GBG73290">
    <property type="protein sequence ID" value="GBG73290"/>
    <property type="gene ID" value="CBR_g13009"/>
</dbReference>
<organism evidence="1 2">
    <name type="scientific">Chara braunii</name>
    <name type="common">Braun's stonewort</name>
    <dbReference type="NCBI Taxonomy" id="69332"/>
    <lineage>
        <taxon>Eukaryota</taxon>
        <taxon>Viridiplantae</taxon>
        <taxon>Streptophyta</taxon>
        <taxon>Charophyceae</taxon>
        <taxon>Charales</taxon>
        <taxon>Characeae</taxon>
        <taxon>Chara</taxon>
    </lineage>
</organism>
<keyword evidence="2" id="KW-1185">Reference proteome</keyword>
<dbReference type="Proteomes" id="UP000265515">
    <property type="component" value="Unassembled WGS sequence"/>
</dbReference>